<dbReference type="Proteomes" id="UP000650833">
    <property type="component" value="Unassembled WGS sequence"/>
</dbReference>
<dbReference type="SMART" id="SM00398">
    <property type="entry name" value="HMG"/>
    <property type="match status" value="1"/>
</dbReference>
<evidence type="ECO:0000256" key="6">
    <source>
        <dbReference type="SAM" id="MobiDB-lite"/>
    </source>
</evidence>
<dbReference type="InterPro" id="IPR009071">
    <property type="entry name" value="HMG_box_dom"/>
</dbReference>
<feature type="region of interest" description="Disordered" evidence="6">
    <location>
        <begin position="81"/>
        <end position="130"/>
    </location>
</feature>
<feature type="region of interest" description="Disordered" evidence="6">
    <location>
        <begin position="323"/>
        <end position="343"/>
    </location>
</feature>
<dbReference type="InterPro" id="IPR050342">
    <property type="entry name" value="HMGB"/>
</dbReference>
<keyword evidence="2 4" id="KW-0238">DNA-binding</keyword>
<name>A0A8H7VGP7_9FUNG</name>
<feature type="compositionally biased region" description="Basic residues" evidence="6">
    <location>
        <begin position="82"/>
        <end position="99"/>
    </location>
</feature>
<dbReference type="PANTHER" id="PTHR48112">
    <property type="entry name" value="HIGH MOBILITY GROUP PROTEIN DSP1"/>
    <property type="match status" value="1"/>
</dbReference>
<evidence type="ECO:0000256" key="4">
    <source>
        <dbReference type="PROSITE-ProRule" id="PRU00267"/>
    </source>
</evidence>
<comment type="caution">
    <text evidence="8">The sequence shown here is derived from an EMBL/GenBank/DDBJ whole genome shotgun (WGS) entry which is preliminary data.</text>
</comment>
<evidence type="ECO:0000259" key="7">
    <source>
        <dbReference type="PROSITE" id="PS50118"/>
    </source>
</evidence>
<dbReference type="EMBL" id="JAEPRC010000003">
    <property type="protein sequence ID" value="KAG2215828.1"/>
    <property type="molecule type" value="Genomic_DNA"/>
</dbReference>
<dbReference type="InterPro" id="IPR036910">
    <property type="entry name" value="HMG_box_dom_sf"/>
</dbReference>
<feature type="DNA-binding region" description="HMG box" evidence="4">
    <location>
        <begin position="124"/>
        <end position="192"/>
    </location>
</feature>
<dbReference type="GO" id="GO:0003677">
    <property type="term" value="F:DNA binding"/>
    <property type="evidence" value="ECO:0007669"/>
    <property type="project" value="UniProtKB-UniRule"/>
</dbReference>
<gene>
    <name evidence="8" type="ORF">INT46_007451</name>
</gene>
<dbReference type="SUPFAM" id="SSF47095">
    <property type="entry name" value="HMG-box"/>
    <property type="match status" value="1"/>
</dbReference>
<feature type="compositionally biased region" description="Pro residues" evidence="6">
    <location>
        <begin position="331"/>
        <end position="343"/>
    </location>
</feature>
<evidence type="ECO:0000313" key="9">
    <source>
        <dbReference type="Proteomes" id="UP000650833"/>
    </source>
</evidence>
<feature type="coiled-coil region" evidence="5">
    <location>
        <begin position="11"/>
        <end position="45"/>
    </location>
</feature>
<keyword evidence="9" id="KW-1185">Reference proteome</keyword>
<sequence>MAEEIKQKLKMDELKKRFREVEGENDLLQEKLLRAHKSIKRLRLERSILLERIDKVVDNGSDSDTNSDLLSHNELMLDKRSTQNHHHHHHHNRTKHHKQTEKNNSVTSTTVIKPPKKKKDPNAPKGPGNVFFVFCRQERDKIKEENPEESIGDVTRLLGLKWKGLTKEEKLSYYEIFRKEMDEFEEAMKIYRSNDSGNLPLDEENTQRSQSVEDPVEELVIAESLMSSPVLAASTSPVSTNTDIIMQQQTQNNYHQNEHLYDHRFQNSFMVDNNHHQLYESQPNFVSNSQENHLIQQHSHHHHHHHPIQQQPLQPTYVMENNNAFGKPVTAHPPPPPAPYGHL</sequence>
<keyword evidence="5" id="KW-0175">Coiled coil</keyword>
<evidence type="ECO:0000256" key="1">
    <source>
        <dbReference type="ARBA" id="ARBA00004123"/>
    </source>
</evidence>
<dbReference type="GO" id="GO:0005634">
    <property type="term" value="C:nucleus"/>
    <property type="evidence" value="ECO:0007669"/>
    <property type="project" value="UniProtKB-SubCell"/>
</dbReference>
<evidence type="ECO:0000313" key="8">
    <source>
        <dbReference type="EMBL" id="KAG2215828.1"/>
    </source>
</evidence>
<dbReference type="InterPro" id="IPR056513">
    <property type="entry name" value="INO80F"/>
</dbReference>
<dbReference type="Pfam" id="PF00505">
    <property type="entry name" value="HMG_box"/>
    <property type="match status" value="1"/>
</dbReference>
<keyword evidence="3 4" id="KW-0539">Nucleus</keyword>
<accession>A0A8H7VGP7</accession>
<feature type="domain" description="HMG box" evidence="7">
    <location>
        <begin position="124"/>
        <end position="192"/>
    </location>
</feature>
<dbReference type="AlphaFoldDB" id="A0A8H7VGP7"/>
<evidence type="ECO:0000256" key="5">
    <source>
        <dbReference type="SAM" id="Coils"/>
    </source>
</evidence>
<organism evidence="8 9">
    <name type="scientific">Mucor plumbeus</name>
    <dbReference type="NCBI Taxonomy" id="97098"/>
    <lineage>
        <taxon>Eukaryota</taxon>
        <taxon>Fungi</taxon>
        <taxon>Fungi incertae sedis</taxon>
        <taxon>Mucoromycota</taxon>
        <taxon>Mucoromycotina</taxon>
        <taxon>Mucoromycetes</taxon>
        <taxon>Mucorales</taxon>
        <taxon>Mucorineae</taxon>
        <taxon>Mucoraceae</taxon>
        <taxon>Mucor</taxon>
    </lineage>
</organism>
<comment type="subcellular location">
    <subcellularLocation>
        <location evidence="1">Nucleus</location>
    </subcellularLocation>
</comment>
<dbReference type="OrthoDB" id="1919336at2759"/>
<reference evidence="8" key="1">
    <citation type="submission" date="2020-12" db="EMBL/GenBank/DDBJ databases">
        <title>Metabolic potential, ecology and presence of endohyphal bacteria is reflected in genomic diversity of Mucoromycotina.</title>
        <authorList>
            <person name="Muszewska A."/>
            <person name="Okrasinska A."/>
            <person name="Steczkiewicz K."/>
            <person name="Drgas O."/>
            <person name="Orlowska M."/>
            <person name="Perlinska-Lenart U."/>
            <person name="Aleksandrzak-Piekarczyk T."/>
            <person name="Szatraj K."/>
            <person name="Zielenkiewicz U."/>
            <person name="Pilsyk S."/>
            <person name="Malc E."/>
            <person name="Mieczkowski P."/>
            <person name="Kruszewska J.S."/>
            <person name="Biernat P."/>
            <person name="Pawlowska J."/>
        </authorList>
    </citation>
    <scope>NUCLEOTIDE SEQUENCE</scope>
    <source>
        <strain evidence="8">CBS 226.32</strain>
    </source>
</reference>
<dbReference type="Pfam" id="PF24245">
    <property type="entry name" value="INO80F"/>
    <property type="match status" value="1"/>
</dbReference>
<evidence type="ECO:0000256" key="3">
    <source>
        <dbReference type="ARBA" id="ARBA00023242"/>
    </source>
</evidence>
<dbReference type="Gene3D" id="1.10.30.10">
    <property type="entry name" value="High mobility group box domain"/>
    <property type="match status" value="1"/>
</dbReference>
<evidence type="ECO:0000256" key="2">
    <source>
        <dbReference type="ARBA" id="ARBA00023125"/>
    </source>
</evidence>
<proteinExistence type="predicted"/>
<dbReference type="PROSITE" id="PS50118">
    <property type="entry name" value="HMG_BOX_2"/>
    <property type="match status" value="1"/>
</dbReference>
<feature type="compositionally biased region" description="Polar residues" evidence="6">
    <location>
        <begin position="102"/>
        <end position="111"/>
    </location>
</feature>
<protein>
    <recommendedName>
        <fullName evidence="7">HMG box domain-containing protein</fullName>
    </recommendedName>
</protein>